<organism evidence="7 8">
    <name type="scientific">Allomeiothermus silvanus (strain ATCC 700542 / DSM 9946 / NBRC 106475 / NCIMB 13440 / VI-R2)</name>
    <name type="common">Thermus silvanus</name>
    <dbReference type="NCBI Taxonomy" id="526227"/>
    <lineage>
        <taxon>Bacteria</taxon>
        <taxon>Thermotogati</taxon>
        <taxon>Deinococcota</taxon>
        <taxon>Deinococci</taxon>
        <taxon>Thermales</taxon>
        <taxon>Thermaceae</taxon>
        <taxon>Allomeiothermus</taxon>
    </lineage>
</organism>
<keyword evidence="8" id="KW-1185">Reference proteome</keyword>
<dbReference type="InterPro" id="IPR022493">
    <property type="entry name" value="CHP03716_TM_YkoY"/>
</dbReference>
<feature type="transmembrane region" description="Helical" evidence="6">
    <location>
        <begin position="39"/>
        <end position="59"/>
    </location>
</feature>
<protein>
    <submittedName>
        <fullName evidence="7">Integral membrane protein TerC</fullName>
    </submittedName>
</protein>
<dbReference type="Proteomes" id="UP000001916">
    <property type="component" value="Chromosome"/>
</dbReference>
<dbReference type="STRING" id="526227.Mesil_1298"/>
<feature type="transmembrane region" description="Helical" evidence="6">
    <location>
        <begin position="105"/>
        <end position="128"/>
    </location>
</feature>
<evidence type="ECO:0000313" key="7">
    <source>
        <dbReference type="EMBL" id="ADH63192.1"/>
    </source>
</evidence>
<dbReference type="PANTHER" id="PTHR30238">
    <property type="entry name" value="MEMBRANE BOUND PREDICTED REDOX MODULATOR"/>
    <property type="match status" value="1"/>
</dbReference>
<dbReference type="NCBIfam" id="TIGR03716">
    <property type="entry name" value="R_switched_YkoY"/>
    <property type="match status" value="1"/>
</dbReference>
<evidence type="ECO:0000256" key="1">
    <source>
        <dbReference type="ARBA" id="ARBA00004141"/>
    </source>
</evidence>
<feature type="transmembrane region" description="Helical" evidence="6">
    <location>
        <begin position="6"/>
        <end position="27"/>
    </location>
</feature>
<evidence type="ECO:0000256" key="5">
    <source>
        <dbReference type="ARBA" id="ARBA00023136"/>
    </source>
</evidence>
<evidence type="ECO:0000256" key="6">
    <source>
        <dbReference type="SAM" id="Phobius"/>
    </source>
</evidence>
<dbReference type="PANTHER" id="PTHR30238:SF6">
    <property type="entry name" value="TERC-LIKE PROTEIN"/>
    <property type="match status" value="1"/>
</dbReference>
<dbReference type="EMBL" id="CP002042">
    <property type="protein sequence ID" value="ADH63192.1"/>
    <property type="molecule type" value="Genomic_DNA"/>
</dbReference>
<dbReference type="KEGG" id="msv:Mesil_1298"/>
<sequence>MAIPILLTIVALEALLSADNAMVLAVIVRPLPLRQRPRAMFWGLIGAFFLRAVAIALAVYLIRLWWVEVLGGVYLMYLTLSHFIRLRQAGGGDAGSPPTSAVAGFWPVVLQLNLVNLAFSIDSILVVVAVTKEYLLVVGGAFIGMALIWLAASWLVRLLDRYPAMESVAFLLVGWAGLKLALEGWDGFAEQIAHHGEWTVHLSQAFFLGVTGLLFLLGSFYAIGKGHLAEARSESNRERHPK</sequence>
<dbReference type="Pfam" id="PF03741">
    <property type="entry name" value="TerC"/>
    <property type="match status" value="1"/>
</dbReference>
<comment type="similarity">
    <text evidence="2">Belongs to the TerC family.</text>
</comment>
<dbReference type="InterPro" id="IPR005496">
    <property type="entry name" value="Integral_membrane_TerC"/>
</dbReference>
<dbReference type="OrthoDB" id="9806211at2"/>
<dbReference type="GO" id="GO:0016020">
    <property type="term" value="C:membrane"/>
    <property type="evidence" value="ECO:0007669"/>
    <property type="project" value="UniProtKB-SubCell"/>
</dbReference>
<gene>
    <name evidence="7" type="ordered locus">Mesil_1298</name>
</gene>
<proteinExistence type="inferred from homology"/>
<keyword evidence="5 6" id="KW-0472">Membrane</keyword>
<accession>D7BEE9</accession>
<dbReference type="HOGENOM" id="CLU_070543_1_1_0"/>
<comment type="subcellular location">
    <subcellularLocation>
        <location evidence="1">Membrane</location>
        <topology evidence="1">Multi-pass membrane protein</topology>
    </subcellularLocation>
</comment>
<name>D7BEE9_ALLS1</name>
<dbReference type="eggNOG" id="COG0861">
    <property type="taxonomic scope" value="Bacteria"/>
</dbReference>
<keyword evidence="4 6" id="KW-1133">Transmembrane helix</keyword>
<feature type="transmembrane region" description="Helical" evidence="6">
    <location>
        <begin position="205"/>
        <end position="223"/>
    </location>
</feature>
<evidence type="ECO:0000256" key="4">
    <source>
        <dbReference type="ARBA" id="ARBA00022989"/>
    </source>
</evidence>
<evidence type="ECO:0000256" key="2">
    <source>
        <dbReference type="ARBA" id="ARBA00007511"/>
    </source>
</evidence>
<keyword evidence="3 6" id="KW-0812">Transmembrane</keyword>
<evidence type="ECO:0000313" key="8">
    <source>
        <dbReference type="Proteomes" id="UP000001916"/>
    </source>
</evidence>
<reference evidence="7 8" key="1">
    <citation type="journal article" date="2010" name="Stand. Genomic Sci.">
        <title>Complete genome sequence of Meiothermus silvanus type strain (VI-R2).</title>
        <authorList>
            <person name="Sikorski J."/>
            <person name="Tindall B.J."/>
            <person name="Lowry S."/>
            <person name="Lucas S."/>
            <person name="Nolan M."/>
            <person name="Copeland A."/>
            <person name="Glavina Del Rio T."/>
            <person name="Tice H."/>
            <person name="Cheng J.F."/>
            <person name="Han C."/>
            <person name="Pitluck S."/>
            <person name="Liolios K."/>
            <person name="Ivanova N."/>
            <person name="Mavromatis K."/>
            <person name="Mikhailova N."/>
            <person name="Pati A."/>
            <person name="Goodwin L."/>
            <person name="Chen A."/>
            <person name="Palaniappan K."/>
            <person name="Land M."/>
            <person name="Hauser L."/>
            <person name="Chang Y.J."/>
            <person name="Jeffries C.D."/>
            <person name="Rohde M."/>
            <person name="Goker M."/>
            <person name="Woyke T."/>
            <person name="Bristow J."/>
            <person name="Eisen J.A."/>
            <person name="Markowitz V."/>
            <person name="Hugenholtz P."/>
            <person name="Kyrpides N.C."/>
            <person name="Klenk H.P."/>
            <person name="Lapidus A."/>
        </authorList>
    </citation>
    <scope>NUCLEOTIDE SEQUENCE [LARGE SCALE GENOMIC DNA]</scope>
    <source>
        <strain evidence="8">ATCC 700542 / DSM 9946 / VI-R2</strain>
    </source>
</reference>
<feature type="transmembrane region" description="Helical" evidence="6">
    <location>
        <begin position="134"/>
        <end position="156"/>
    </location>
</feature>
<dbReference type="AlphaFoldDB" id="D7BEE9"/>
<evidence type="ECO:0000256" key="3">
    <source>
        <dbReference type="ARBA" id="ARBA00022692"/>
    </source>
</evidence>